<comment type="catalytic activity">
    <reaction evidence="1">
        <text>a phosphate monoester + H2O = an alcohol + phosphate</text>
        <dbReference type="Rhea" id="RHEA:15017"/>
        <dbReference type="ChEBI" id="CHEBI:15377"/>
        <dbReference type="ChEBI" id="CHEBI:30879"/>
        <dbReference type="ChEBI" id="CHEBI:43474"/>
        <dbReference type="ChEBI" id="CHEBI:67140"/>
        <dbReference type="EC" id="3.1.3.2"/>
    </reaction>
</comment>
<dbReference type="InterPro" id="IPR036938">
    <property type="entry name" value="PAP2/HPO_sf"/>
</dbReference>
<feature type="chain" id="PRO_5017069591" description="Acid phosphatase" evidence="2">
    <location>
        <begin position="33"/>
        <end position="240"/>
    </location>
</feature>
<reference evidence="4 5" key="1">
    <citation type="submission" date="2018-06" db="EMBL/GenBank/DDBJ databases">
        <authorList>
            <consortium name="Pathogen Informatics"/>
            <person name="Doyle S."/>
        </authorList>
    </citation>
    <scope>NUCLEOTIDE SEQUENCE [LARGE SCALE GENOMIC DNA]</scope>
    <source>
        <strain evidence="4 5">NCTC13291</strain>
    </source>
</reference>
<feature type="domain" description="Phosphatidic acid phosphatase type 2/haloperoxidase" evidence="3">
    <location>
        <begin position="106"/>
        <end position="218"/>
    </location>
</feature>
<dbReference type="InterPro" id="IPR006311">
    <property type="entry name" value="TAT_signal"/>
</dbReference>
<evidence type="ECO:0000256" key="2">
    <source>
        <dbReference type="SAM" id="SignalP"/>
    </source>
</evidence>
<keyword evidence="1 4" id="KW-0378">Hydrolase</keyword>
<dbReference type="InterPro" id="IPR001011">
    <property type="entry name" value="Acid_Pase_classA_bac"/>
</dbReference>
<name>A0A379MZL5_9PROT</name>
<dbReference type="Proteomes" id="UP000254919">
    <property type="component" value="Unassembled WGS sequence"/>
</dbReference>
<dbReference type="GO" id="GO:0003993">
    <property type="term" value="F:acid phosphatase activity"/>
    <property type="evidence" value="ECO:0007669"/>
    <property type="project" value="UniProtKB-EC"/>
</dbReference>
<dbReference type="SUPFAM" id="SSF48317">
    <property type="entry name" value="Acid phosphatase/Vanadium-dependent haloperoxidase"/>
    <property type="match status" value="1"/>
</dbReference>
<evidence type="ECO:0000256" key="1">
    <source>
        <dbReference type="PIRNR" id="PIRNR000897"/>
    </source>
</evidence>
<evidence type="ECO:0000313" key="5">
    <source>
        <dbReference type="Proteomes" id="UP000254919"/>
    </source>
</evidence>
<dbReference type="RefSeq" id="WP_019461716.1">
    <property type="nucleotide sequence ID" value="NZ_AP031462.1"/>
</dbReference>
<protein>
    <recommendedName>
        <fullName evidence="1">Acid phosphatase</fullName>
        <ecNumber evidence="1">3.1.3.2</ecNumber>
    </recommendedName>
</protein>
<feature type="signal peptide" evidence="2">
    <location>
        <begin position="1"/>
        <end position="32"/>
    </location>
</feature>
<dbReference type="SMART" id="SM00014">
    <property type="entry name" value="acidPPc"/>
    <property type="match status" value="1"/>
</dbReference>
<dbReference type="GO" id="GO:0030288">
    <property type="term" value="C:outer membrane-bounded periplasmic space"/>
    <property type="evidence" value="ECO:0007669"/>
    <property type="project" value="InterPro"/>
</dbReference>
<dbReference type="Pfam" id="PF01569">
    <property type="entry name" value="PAP2"/>
    <property type="match status" value="1"/>
</dbReference>
<comment type="similarity">
    <text evidence="1">Belongs to the class A bacterial acid phosphatase family.</text>
</comment>
<gene>
    <name evidence="4" type="primary">phoC</name>
    <name evidence="4" type="ORF">NCTC13291_01845</name>
</gene>
<evidence type="ECO:0000259" key="3">
    <source>
        <dbReference type="SMART" id="SM00014"/>
    </source>
</evidence>
<dbReference type="EMBL" id="UGVN01000001">
    <property type="protein sequence ID" value="SUE40286.1"/>
    <property type="molecule type" value="Genomic_DNA"/>
</dbReference>
<dbReference type="EC" id="3.1.3.2" evidence="1"/>
<dbReference type="PIRSF" id="PIRSF000897">
    <property type="entry name" value="Acid_Ptase_ClsA"/>
    <property type="match status" value="1"/>
</dbReference>
<proteinExistence type="inferred from homology"/>
<dbReference type="AlphaFoldDB" id="A0A379MZL5"/>
<dbReference type="InterPro" id="IPR000326">
    <property type="entry name" value="PAP2/HPO"/>
</dbReference>
<evidence type="ECO:0000313" key="4">
    <source>
        <dbReference type="EMBL" id="SUE40286.1"/>
    </source>
</evidence>
<dbReference type="GeneID" id="99632896"/>
<organism evidence="4 5">
    <name type="scientific">Roseomonas mucosa</name>
    <dbReference type="NCBI Taxonomy" id="207340"/>
    <lineage>
        <taxon>Bacteria</taxon>
        <taxon>Pseudomonadati</taxon>
        <taxon>Pseudomonadota</taxon>
        <taxon>Alphaproteobacteria</taxon>
        <taxon>Acetobacterales</taxon>
        <taxon>Roseomonadaceae</taxon>
        <taxon>Roseomonas</taxon>
    </lineage>
</organism>
<accession>A0A379MZL5</accession>
<keyword evidence="2" id="KW-0732">Signal</keyword>
<dbReference type="PROSITE" id="PS51318">
    <property type="entry name" value="TAT"/>
    <property type="match status" value="1"/>
</dbReference>
<dbReference type="Gene3D" id="1.20.144.10">
    <property type="entry name" value="Phosphatidic acid phosphatase type 2/haloperoxidase"/>
    <property type="match status" value="1"/>
</dbReference>
<dbReference type="CDD" id="cd03397">
    <property type="entry name" value="PAP2_acid_phosphatase"/>
    <property type="match status" value="1"/>
</dbReference>
<sequence length="240" mass="25759">MPHRHATGRRTLLLASSLLLGLALPAWPPAWAEEAPPYVTARQLDLTVLLAPPPDAAVQRIEIDRIIAVQAEASPERIAQAVADAKEALFDMFGGILGASLDRATLPRTALLFDRIGASEDATVDPAKPFFGRVRPYLADPRVKALVPASKSGSWPSGHTTRVTMSAIVLAAMLPEQREAIWERARGYAWSRVIGGMHYPSDLDAGQRAGTAMAAVLLADPAFQADFAAARAELRSAMHL</sequence>